<comment type="caution">
    <text evidence="1">The sequence shown here is derived from an EMBL/GenBank/DDBJ whole genome shotgun (WGS) entry which is preliminary data.</text>
</comment>
<dbReference type="EMBL" id="ACGJ01002915">
    <property type="protein sequence ID" value="EES98850.1"/>
    <property type="molecule type" value="Genomic_DNA"/>
</dbReference>
<reference evidence="1 2" key="1">
    <citation type="journal article" date="2009" name="PLoS Pathog.">
        <title>Draft genome sequencing of giardia intestinalis assemblage B isolate GS: is human giardiasis caused by two different species?</title>
        <authorList>
            <person name="Franzen O."/>
            <person name="Jerlstrom-Hultqvist J."/>
            <person name="Castro E."/>
            <person name="Sherwood E."/>
            <person name="Ankarklev J."/>
            <person name="Reiner D.S."/>
            <person name="Palm D."/>
            <person name="Andersson J.O."/>
            <person name="Andersson B."/>
            <person name="Svard S.G."/>
        </authorList>
    </citation>
    <scope>NUCLEOTIDE SEQUENCE [LARGE SCALE GENOMIC DNA]</scope>
    <source>
        <strain evidence="2">ATCC 50581 / GS clone H7</strain>
    </source>
</reference>
<dbReference type="OMA" id="FCFPNVI"/>
<name>C6LYP5_GIAIB</name>
<sequence>MNMAIRANDKQHSKKNIDYNVSVLQLLQQLRLHSTDVAALYTIRSYEKLIDAIATILVPEGGQDIESVSVAAELCAYPLFYFCFPNVISLPLTYVLLRAWRRLLIDLASDQQVDPPELISRALHSIHVDLPGLSEGMVGLLHKFLSQSILPFVSLYFSVLRYRVPAQQIITDAPLPVSITTLPPLTAFQPYEQVLAEHEQRVLQQASQEQERSLCPQPSQMISPYEVECMASEDDRSLLLRTKRAPSEAVLRAQGELTGMGVEDTMSAALSASINEEHRARKEEQDYTNLISQKLQAPTDTLLESLRMHRQQLSDLESKPHSKVNK</sequence>
<proteinExistence type="predicted"/>
<accession>C6LYP5</accession>
<dbReference type="Proteomes" id="UP000002488">
    <property type="component" value="Unassembled WGS sequence"/>
</dbReference>
<evidence type="ECO:0000313" key="1">
    <source>
        <dbReference type="EMBL" id="EES98850.1"/>
    </source>
</evidence>
<dbReference type="OrthoDB" id="10305434at2759"/>
<protein>
    <submittedName>
        <fullName evidence="1">Uncharacterized protein</fullName>
    </submittedName>
</protein>
<gene>
    <name evidence="1" type="ORF">GL50581_3923</name>
</gene>
<dbReference type="VEuPathDB" id="GiardiaDB:GL50581_3923"/>
<evidence type="ECO:0000313" key="2">
    <source>
        <dbReference type="Proteomes" id="UP000002488"/>
    </source>
</evidence>
<organism evidence="1 2">
    <name type="scientific">Giardia intestinalis (strain ATCC 50581 / GS clone H7)</name>
    <name type="common">Giardia lamblia</name>
    <dbReference type="NCBI Taxonomy" id="598745"/>
    <lineage>
        <taxon>Eukaryota</taxon>
        <taxon>Metamonada</taxon>
        <taxon>Diplomonadida</taxon>
        <taxon>Hexamitidae</taxon>
        <taxon>Giardiinae</taxon>
        <taxon>Giardia</taxon>
    </lineage>
</organism>
<dbReference type="AlphaFoldDB" id="C6LYP5"/>